<proteinExistence type="predicted"/>
<reference evidence="1" key="1">
    <citation type="submission" date="2020-08" db="EMBL/GenBank/DDBJ databases">
        <title>Multicomponent nature underlies the extraordinary mechanical properties of spider dragline silk.</title>
        <authorList>
            <person name="Kono N."/>
            <person name="Nakamura H."/>
            <person name="Mori M."/>
            <person name="Yoshida Y."/>
            <person name="Ohtoshi R."/>
            <person name="Malay A.D."/>
            <person name="Moran D.A.P."/>
            <person name="Tomita M."/>
            <person name="Numata K."/>
            <person name="Arakawa K."/>
        </authorList>
    </citation>
    <scope>NUCLEOTIDE SEQUENCE</scope>
</reference>
<sequence length="325" mass="37381">MQGKFRRQMGLLVDALKPGFGTSNDGYTARAFFQNFLTTIACGHDIDAQFKEFCQITAELYVALYPWYYMSQSLQKVLMQGGLFVNDSILPIGQMSEEANNFEVVEAFVYQDRDEDYNRISDYVSFERALDDLENPSPVHLNQKKFLDKTDYFTEHFISIVEDEIKDYLIDGCIENIDLRGRKEKSFAAWISLTNGRGTLEIDESFLRKSYHLTELKVTGLTLVSDDDVKGLQISVDEEGVRLYKIINGTVTIAFNWKTIDKDCRIAASIADDGEIIFNEMCGDVKYEDMDDNRFFRVSIAKAGRKEMTLLDLYDEARIMYESED</sequence>
<protein>
    <submittedName>
        <fullName evidence="1">Uncharacterized protein</fullName>
    </submittedName>
</protein>
<dbReference type="AlphaFoldDB" id="A0A8X6WW26"/>
<gene>
    <name evidence="1" type="primary">ASM33_08000</name>
    <name evidence="1" type="ORF">TNIN_238851</name>
</gene>
<keyword evidence="2" id="KW-1185">Reference proteome</keyword>
<name>A0A8X6WW26_9ARAC</name>
<dbReference type="Proteomes" id="UP000886998">
    <property type="component" value="Unassembled WGS sequence"/>
</dbReference>
<accession>A0A8X6WW26</accession>
<dbReference type="OrthoDB" id="6445104at2759"/>
<comment type="caution">
    <text evidence="1">The sequence shown here is derived from an EMBL/GenBank/DDBJ whole genome shotgun (WGS) entry which is preliminary data.</text>
</comment>
<evidence type="ECO:0000313" key="2">
    <source>
        <dbReference type="Proteomes" id="UP000886998"/>
    </source>
</evidence>
<organism evidence="1 2">
    <name type="scientific">Trichonephila inaurata madagascariensis</name>
    <dbReference type="NCBI Taxonomy" id="2747483"/>
    <lineage>
        <taxon>Eukaryota</taxon>
        <taxon>Metazoa</taxon>
        <taxon>Ecdysozoa</taxon>
        <taxon>Arthropoda</taxon>
        <taxon>Chelicerata</taxon>
        <taxon>Arachnida</taxon>
        <taxon>Araneae</taxon>
        <taxon>Araneomorphae</taxon>
        <taxon>Entelegynae</taxon>
        <taxon>Araneoidea</taxon>
        <taxon>Nephilidae</taxon>
        <taxon>Trichonephila</taxon>
        <taxon>Trichonephila inaurata</taxon>
    </lineage>
</organism>
<evidence type="ECO:0000313" key="1">
    <source>
        <dbReference type="EMBL" id="GFY42418.1"/>
    </source>
</evidence>
<dbReference type="EMBL" id="BMAV01003054">
    <property type="protein sequence ID" value="GFY42418.1"/>
    <property type="molecule type" value="Genomic_DNA"/>
</dbReference>